<dbReference type="AlphaFoldDB" id="A0A3N4P4V7"/>
<evidence type="ECO:0000256" key="3">
    <source>
        <dbReference type="ARBA" id="ARBA00022989"/>
    </source>
</evidence>
<sequence length="110" mass="12274">MENNATVQEGKTTAIISYLWIIGLIIAFIMNNDKKNTFASFHIRQMIGLSILSLLNTFVIGRFAGYYVTSIIGIALFVLWIIGLIGAVQGEEKKVPLLGDMFQDWFKSIG</sequence>
<proteinExistence type="predicted"/>
<dbReference type="EMBL" id="RPFJ01000006">
    <property type="protein sequence ID" value="RPD98779.1"/>
    <property type="molecule type" value="Genomic_DNA"/>
</dbReference>
<keyword evidence="7" id="KW-1185">Reference proteome</keyword>
<organism evidence="6 7">
    <name type="scientific">Aureibaculum marinum</name>
    <dbReference type="NCBI Taxonomy" id="2487930"/>
    <lineage>
        <taxon>Bacteria</taxon>
        <taxon>Pseudomonadati</taxon>
        <taxon>Bacteroidota</taxon>
        <taxon>Flavobacteriia</taxon>
        <taxon>Flavobacteriales</taxon>
        <taxon>Flavobacteriaceae</taxon>
        <taxon>Aureibaculum</taxon>
    </lineage>
</organism>
<evidence type="ECO:0000256" key="1">
    <source>
        <dbReference type="ARBA" id="ARBA00004141"/>
    </source>
</evidence>
<feature type="transmembrane region" description="Helical" evidence="5">
    <location>
        <begin position="66"/>
        <end position="88"/>
    </location>
</feature>
<keyword evidence="2 5" id="KW-0812">Transmembrane</keyword>
<evidence type="ECO:0000256" key="5">
    <source>
        <dbReference type="SAM" id="Phobius"/>
    </source>
</evidence>
<evidence type="ECO:0000313" key="6">
    <source>
        <dbReference type="EMBL" id="RPD98779.1"/>
    </source>
</evidence>
<evidence type="ECO:0008006" key="8">
    <source>
        <dbReference type="Google" id="ProtNLM"/>
    </source>
</evidence>
<keyword evidence="3 5" id="KW-1133">Transmembrane helix</keyword>
<dbReference type="RefSeq" id="WP_123897094.1">
    <property type="nucleotide sequence ID" value="NZ_RPFJ01000006.1"/>
</dbReference>
<dbReference type="OrthoDB" id="6400719at2"/>
<accession>A0A3N4P4V7</accession>
<evidence type="ECO:0000256" key="4">
    <source>
        <dbReference type="ARBA" id="ARBA00023136"/>
    </source>
</evidence>
<comment type="caution">
    <text evidence="6">The sequence shown here is derived from an EMBL/GenBank/DDBJ whole genome shotgun (WGS) entry which is preliminary data.</text>
</comment>
<feature type="transmembrane region" description="Helical" evidence="5">
    <location>
        <begin position="12"/>
        <end position="29"/>
    </location>
</feature>
<evidence type="ECO:0000256" key="2">
    <source>
        <dbReference type="ARBA" id="ARBA00022692"/>
    </source>
</evidence>
<dbReference type="Proteomes" id="UP000270856">
    <property type="component" value="Unassembled WGS sequence"/>
</dbReference>
<comment type="subcellular location">
    <subcellularLocation>
        <location evidence="1">Membrane</location>
        <topology evidence="1">Multi-pass membrane protein</topology>
    </subcellularLocation>
</comment>
<reference evidence="6 7" key="1">
    <citation type="submission" date="2018-11" db="EMBL/GenBank/DDBJ databases">
        <title>Aureibaculum marinum gen. nov., sp. nov., a member of the family Flavobacteriaceae isolated from the Bohai Sea.</title>
        <authorList>
            <person name="Ji X."/>
        </authorList>
    </citation>
    <scope>NUCLEOTIDE SEQUENCE [LARGE SCALE GENOMIC DNA]</scope>
    <source>
        <strain evidence="6 7">BH-SD17</strain>
    </source>
</reference>
<evidence type="ECO:0000313" key="7">
    <source>
        <dbReference type="Proteomes" id="UP000270856"/>
    </source>
</evidence>
<dbReference type="Pfam" id="PF09685">
    <property type="entry name" value="MamF_MmsF"/>
    <property type="match status" value="1"/>
</dbReference>
<keyword evidence="4 5" id="KW-0472">Membrane</keyword>
<protein>
    <recommendedName>
        <fullName evidence="8">DUF4870 domain-containing protein</fullName>
    </recommendedName>
</protein>
<gene>
    <name evidence="6" type="ORF">EGM88_06205</name>
</gene>
<name>A0A3N4P4V7_9FLAO</name>
<feature type="transmembrane region" description="Helical" evidence="5">
    <location>
        <begin position="41"/>
        <end position="60"/>
    </location>
</feature>
<dbReference type="InterPro" id="IPR019109">
    <property type="entry name" value="MamF_MmsF"/>
</dbReference>